<feature type="transmembrane region" description="Helical" evidence="7">
    <location>
        <begin position="255"/>
        <end position="277"/>
    </location>
</feature>
<evidence type="ECO:0000313" key="9">
    <source>
        <dbReference type="EMBL" id="CAI9971690.1"/>
    </source>
</evidence>
<comment type="subcellular location">
    <subcellularLocation>
        <location evidence="1">Cell membrane</location>
        <topology evidence="1">Multi-pass membrane protein</topology>
    </subcellularLocation>
</comment>
<protein>
    <submittedName>
        <fullName evidence="9">Major facilitator superfamily protein</fullName>
    </submittedName>
    <submittedName>
        <fullName evidence="10">Major_facilitator superfamily protein</fullName>
    </submittedName>
</protein>
<evidence type="ECO:0000256" key="3">
    <source>
        <dbReference type="ARBA" id="ARBA00022475"/>
    </source>
</evidence>
<feature type="transmembrane region" description="Helical" evidence="7">
    <location>
        <begin position="224"/>
        <end position="243"/>
    </location>
</feature>
<keyword evidence="5 7" id="KW-1133">Transmembrane helix</keyword>
<evidence type="ECO:0000256" key="2">
    <source>
        <dbReference type="ARBA" id="ARBA00022448"/>
    </source>
</evidence>
<feature type="transmembrane region" description="Helical" evidence="7">
    <location>
        <begin position="564"/>
        <end position="581"/>
    </location>
</feature>
<comment type="caution">
    <text evidence="9">The sequence shown here is derived from an EMBL/GenBank/DDBJ whole genome shotgun (WGS) entry which is preliminary data.</text>
</comment>
<feature type="domain" description="Major facilitator superfamily (MFS) profile" evidence="8">
    <location>
        <begin position="158"/>
        <end position="582"/>
    </location>
</feature>
<evidence type="ECO:0000313" key="11">
    <source>
        <dbReference type="Proteomes" id="UP001642409"/>
    </source>
</evidence>
<gene>
    <name evidence="10" type="ORF">HINF_LOCUS36802</name>
    <name evidence="9" type="ORF">HINF_LOCUS59335</name>
</gene>
<dbReference type="PANTHER" id="PTHR43414:SF6">
    <property type="entry name" value="MULTIDRUG RESISTANCE PROTEIN MDTG"/>
    <property type="match status" value="1"/>
</dbReference>
<evidence type="ECO:0000256" key="4">
    <source>
        <dbReference type="ARBA" id="ARBA00022692"/>
    </source>
</evidence>
<feature type="transmembrane region" description="Helical" evidence="7">
    <location>
        <begin position="495"/>
        <end position="519"/>
    </location>
</feature>
<feature type="transmembrane region" description="Helical" evidence="7">
    <location>
        <begin position="196"/>
        <end position="217"/>
    </location>
</feature>
<dbReference type="GO" id="GO:0022857">
    <property type="term" value="F:transmembrane transporter activity"/>
    <property type="evidence" value="ECO:0007669"/>
    <property type="project" value="InterPro"/>
</dbReference>
<keyword evidence="6 7" id="KW-0472">Membrane</keyword>
<feature type="transmembrane region" description="Helical" evidence="7">
    <location>
        <begin position="331"/>
        <end position="349"/>
    </location>
</feature>
<dbReference type="PROSITE" id="PS50850">
    <property type="entry name" value="MFS"/>
    <property type="match status" value="1"/>
</dbReference>
<keyword evidence="3" id="KW-1003">Cell membrane</keyword>
<name>A0AA86RSB2_9EUKA</name>
<dbReference type="InterPro" id="IPR011701">
    <property type="entry name" value="MFS"/>
</dbReference>
<evidence type="ECO:0000256" key="7">
    <source>
        <dbReference type="SAM" id="Phobius"/>
    </source>
</evidence>
<dbReference type="Proteomes" id="UP001642409">
    <property type="component" value="Unassembled WGS sequence"/>
</dbReference>
<proteinExistence type="predicted"/>
<evidence type="ECO:0000256" key="5">
    <source>
        <dbReference type="ARBA" id="ARBA00022989"/>
    </source>
</evidence>
<dbReference type="InterPro" id="IPR020846">
    <property type="entry name" value="MFS_dom"/>
</dbReference>
<dbReference type="SUPFAM" id="SSF103473">
    <property type="entry name" value="MFS general substrate transporter"/>
    <property type="match status" value="1"/>
</dbReference>
<feature type="transmembrane region" description="Helical" evidence="7">
    <location>
        <begin position="471"/>
        <end position="489"/>
    </location>
</feature>
<evidence type="ECO:0000256" key="6">
    <source>
        <dbReference type="ARBA" id="ARBA00023136"/>
    </source>
</evidence>
<evidence type="ECO:0000259" key="8">
    <source>
        <dbReference type="PROSITE" id="PS50850"/>
    </source>
</evidence>
<keyword evidence="11" id="KW-1185">Reference proteome</keyword>
<feature type="transmembrane region" description="Helical" evidence="7">
    <location>
        <begin position="289"/>
        <end position="311"/>
    </location>
</feature>
<feature type="transmembrane region" description="Helical" evidence="7">
    <location>
        <begin position="400"/>
        <end position="419"/>
    </location>
</feature>
<dbReference type="AlphaFoldDB" id="A0AA86RSB2"/>
<dbReference type="GO" id="GO:0005886">
    <property type="term" value="C:plasma membrane"/>
    <property type="evidence" value="ECO:0007669"/>
    <property type="project" value="UniProtKB-SubCell"/>
</dbReference>
<evidence type="ECO:0000256" key="1">
    <source>
        <dbReference type="ARBA" id="ARBA00004651"/>
    </source>
</evidence>
<feature type="transmembrane region" description="Helical" evidence="7">
    <location>
        <begin position="160"/>
        <end position="184"/>
    </location>
</feature>
<reference evidence="9" key="1">
    <citation type="submission" date="2023-06" db="EMBL/GenBank/DDBJ databases">
        <authorList>
            <person name="Kurt Z."/>
        </authorList>
    </citation>
    <scope>NUCLEOTIDE SEQUENCE</scope>
</reference>
<dbReference type="Gene3D" id="1.20.1250.20">
    <property type="entry name" value="MFS general substrate transporter like domains"/>
    <property type="match status" value="1"/>
</dbReference>
<dbReference type="EMBL" id="CAXDID020000136">
    <property type="protein sequence ID" value="CAL6037258.1"/>
    <property type="molecule type" value="Genomic_DNA"/>
</dbReference>
<dbReference type="EMBL" id="CATOUU010001095">
    <property type="protein sequence ID" value="CAI9971690.1"/>
    <property type="molecule type" value="Genomic_DNA"/>
</dbReference>
<sequence length="582" mass="65732">MSVSLSQQGIEYLQKQQLVNNSLFQFINSSDTKFQQEKDILKIVQTTNIIQLLIGRINNTNKSITSITETLIPQQTLQSQVDELSSKIGCKISLVDNYQQMLDLMYEVCQYLKLVDSFQMREDGEFTDQDKQLILRHIPQSLVISDINTSSNSKITSTLWILYTSLFFASCGLTFIVLNIQLYILNELGGSSLDSTLFQTYFSLGQLFGSPILHAVSDRFGRRIIYQLSIFMYMLSSGLMLLSKVSLMGSFALHWLYLMRALQGFFAVLQPLAFTIISESVSPASRPKAFVWNNLVFMCSGIVVTVLNAFVIPHIPNAFPEDSYIVLRSSILSALVFYFIGFVFGFYILETAPYIIIKREFKQLHLVYSYKTFKQFNFSQKSGLSQIKQVFAQVFVDRNIFLFLVYLLGFGTGVMNQSVSQVFYARLMNGRTLIQIQSLLSIHTFIGIGVMFVFSMLFYQKLVDKFGQVRVIAVMILCPVAAAGIRSTAAPVNQYLYALSVVFNQFGMTYIDAPIINYVSMKCNVENKAQVLGIFQVANSIARCVASVVGGALYDWHWRNGSQVMTWSAFTGLLCLGLSSMQ</sequence>
<organism evidence="9">
    <name type="scientific">Hexamita inflata</name>
    <dbReference type="NCBI Taxonomy" id="28002"/>
    <lineage>
        <taxon>Eukaryota</taxon>
        <taxon>Metamonada</taxon>
        <taxon>Diplomonadida</taxon>
        <taxon>Hexamitidae</taxon>
        <taxon>Hexamitinae</taxon>
        <taxon>Hexamita</taxon>
    </lineage>
</organism>
<keyword evidence="2" id="KW-0813">Transport</keyword>
<dbReference type="Pfam" id="PF07690">
    <property type="entry name" value="MFS_1"/>
    <property type="match status" value="1"/>
</dbReference>
<feature type="transmembrane region" description="Helical" evidence="7">
    <location>
        <begin position="439"/>
        <end position="459"/>
    </location>
</feature>
<dbReference type="PANTHER" id="PTHR43414">
    <property type="entry name" value="MULTIDRUG RESISTANCE PROTEIN MDTG"/>
    <property type="match status" value="1"/>
</dbReference>
<reference evidence="10 11" key="2">
    <citation type="submission" date="2024-07" db="EMBL/GenBank/DDBJ databases">
        <authorList>
            <person name="Akdeniz Z."/>
        </authorList>
    </citation>
    <scope>NUCLEOTIDE SEQUENCE [LARGE SCALE GENOMIC DNA]</scope>
</reference>
<accession>A0AA86RSB2</accession>
<dbReference type="InterPro" id="IPR036259">
    <property type="entry name" value="MFS_trans_sf"/>
</dbReference>
<evidence type="ECO:0000313" key="10">
    <source>
        <dbReference type="EMBL" id="CAL6037258.1"/>
    </source>
</evidence>
<keyword evidence="4 7" id="KW-0812">Transmembrane</keyword>
<feature type="transmembrane region" description="Helical" evidence="7">
    <location>
        <begin position="531"/>
        <end position="552"/>
    </location>
</feature>